<dbReference type="AlphaFoldDB" id="A0A4D9DUS9"/>
<dbReference type="Proteomes" id="UP000297703">
    <property type="component" value="Unassembled WGS sequence"/>
</dbReference>
<feature type="compositionally biased region" description="Pro residues" evidence="1">
    <location>
        <begin position="1"/>
        <end position="11"/>
    </location>
</feature>
<evidence type="ECO:0000256" key="1">
    <source>
        <dbReference type="SAM" id="MobiDB-lite"/>
    </source>
</evidence>
<reference evidence="2 3" key="2">
    <citation type="submission" date="2019-04" db="EMBL/GenBank/DDBJ databases">
        <title>The genome sequence of big-headed turtle.</title>
        <authorList>
            <person name="Gong S."/>
        </authorList>
    </citation>
    <scope>NUCLEOTIDE SEQUENCE [LARGE SCALE GENOMIC DNA]</scope>
    <source>
        <strain evidence="2">DO16091913</strain>
        <tissue evidence="2">Muscle</tissue>
    </source>
</reference>
<proteinExistence type="predicted"/>
<protein>
    <submittedName>
        <fullName evidence="2">Early activation antigen CD69-like</fullName>
    </submittedName>
</protein>
<evidence type="ECO:0000313" key="3">
    <source>
        <dbReference type="Proteomes" id="UP000297703"/>
    </source>
</evidence>
<organism evidence="2 3">
    <name type="scientific">Platysternon megacephalum</name>
    <name type="common">big-headed turtle</name>
    <dbReference type="NCBI Taxonomy" id="55544"/>
    <lineage>
        <taxon>Eukaryota</taxon>
        <taxon>Metazoa</taxon>
        <taxon>Chordata</taxon>
        <taxon>Craniata</taxon>
        <taxon>Vertebrata</taxon>
        <taxon>Euteleostomi</taxon>
        <taxon>Archelosauria</taxon>
        <taxon>Testudinata</taxon>
        <taxon>Testudines</taxon>
        <taxon>Cryptodira</taxon>
        <taxon>Durocryptodira</taxon>
        <taxon>Testudinoidea</taxon>
        <taxon>Platysternidae</taxon>
        <taxon>Platysternon</taxon>
    </lineage>
</organism>
<gene>
    <name evidence="2" type="ORF">DR999_PMT19118</name>
</gene>
<evidence type="ECO:0000313" key="2">
    <source>
        <dbReference type="EMBL" id="TFJ98929.1"/>
    </source>
</evidence>
<comment type="caution">
    <text evidence="2">The sequence shown here is derived from an EMBL/GenBank/DDBJ whole genome shotgun (WGS) entry which is preliminary data.</text>
</comment>
<feature type="compositionally biased region" description="Polar residues" evidence="1">
    <location>
        <begin position="35"/>
        <end position="60"/>
    </location>
</feature>
<reference evidence="2 3" key="1">
    <citation type="submission" date="2019-04" db="EMBL/GenBank/DDBJ databases">
        <title>Draft genome of the big-headed turtle Platysternon megacephalum.</title>
        <authorList>
            <person name="Gong S."/>
        </authorList>
    </citation>
    <scope>NUCLEOTIDE SEQUENCE [LARGE SCALE GENOMIC DNA]</scope>
    <source>
        <strain evidence="2">DO16091913</strain>
        <tissue evidence="2">Muscle</tissue>
    </source>
</reference>
<name>A0A4D9DUS9_9SAUR</name>
<feature type="region of interest" description="Disordered" evidence="1">
    <location>
        <begin position="157"/>
        <end position="187"/>
    </location>
</feature>
<feature type="region of interest" description="Disordered" evidence="1">
    <location>
        <begin position="81"/>
        <end position="125"/>
    </location>
</feature>
<feature type="compositionally biased region" description="Basic and acidic residues" evidence="1">
    <location>
        <begin position="81"/>
        <end position="90"/>
    </location>
</feature>
<feature type="region of interest" description="Disordered" evidence="1">
    <location>
        <begin position="1"/>
        <end position="60"/>
    </location>
</feature>
<dbReference type="EMBL" id="QXTE01000360">
    <property type="protein sequence ID" value="TFJ98929.1"/>
    <property type="molecule type" value="Genomic_DNA"/>
</dbReference>
<keyword evidence="3" id="KW-1185">Reference proteome</keyword>
<accession>A0A4D9DUS9</accession>
<sequence>MPSTPPLPTPSQLPREQQAAAKRKQLVGRCGSGLKGSSSGHVESITPLSPQRDLANSSSFPQGWFSRPGCWALLGSKRCPCRGESREQSEGRAQLEPWPRKAAGGRIQPNARPPEGGVPHTESHTCADSCSDINMFIAKQGGRRTNPRAAACGGHGVPGADSRVLPASLPASEGLTEPGEPYRENEAGCAHGSWSLWATPAWKRPAEEETRTNEARITTRLRERSYRY</sequence>